<organism evidence="2 3">
    <name type="scientific">Steinernema glaseri</name>
    <dbReference type="NCBI Taxonomy" id="37863"/>
    <lineage>
        <taxon>Eukaryota</taxon>
        <taxon>Metazoa</taxon>
        <taxon>Ecdysozoa</taxon>
        <taxon>Nematoda</taxon>
        <taxon>Chromadorea</taxon>
        <taxon>Rhabditida</taxon>
        <taxon>Tylenchina</taxon>
        <taxon>Panagrolaimomorpha</taxon>
        <taxon>Strongyloidoidea</taxon>
        <taxon>Steinernematidae</taxon>
        <taxon>Steinernema</taxon>
    </lineage>
</organism>
<reference evidence="3" key="1">
    <citation type="submission" date="2016-11" db="UniProtKB">
        <authorList>
            <consortium name="WormBaseParasite"/>
        </authorList>
    </citation>
    <scope>IDENTIFICATION</scope>
</reference>
<name>A0A1I7YE75_9BILA</name>
<feature type="compositionally biased region" description="Basic and acidic residues" evidence="1">
    <location>
        <begin position="1"/>
        <end position="10"/>
    </location>
</feature>
<keyword evidence="2" id="KW-1185">Reference proteome</keyword>
<feature type="region of interest" description="Disordered" evidence="1">
    <location>
        <begin position="122"/>
        <end position="166"/>
    </location>
</feature>
<feature type="compositionally biased region" description="Basic and acidic residues" evidence="1">
    <location>
        <begin position="137"/>
        <end position="148"/>
    </location>
</feature>
<evidence type="ECO:0000313" key="2">
    <source>
        <dbReference type="Proteomes" id="UP000095287"/>
    </source>
</evidence>
<accession>A0A1I7YE75</accession>
<protein>
    <submittedName>
        <fullName evidence="3">Aldo_ket_red domain-containing protein</fullName>
    </submittedName>
</protein>
<proteinExistence type="predicted"/>
<feature type="compositionally biased region" description="Low complexity" evidence="1">
    <location>
        <begin position="21"/>
        <end position="33"/>
    </location>
</feature>
<dbReference type="AlphaFoldDB" id="A0A1I7YE75"/>
<dbReference type="Proteomes" id="UP000095287">
    <property type="component" value="Unplaced"/>
</dbReference>
<sequence length="166" mass="19109">MFAEVPRESRNTLQSETVPFSQYSEGYGSYGSPDSEERHLGIAIKPLEEPILESYSFDYLALHSPIKFKTIDQVIEDSKNWPYQDMNLWEVLPIIPKNGPRDGCLKSGSSFGAKNESEVDDSFDWFSTSPVEEGEKEGDRTEEERILDDQTQFEFDPFTEGDKFEW</sequence>
<evidence type="ECO:0000256" key="1">
    <source>
        <dbReference type="SAM" id="MobiDB-lite"/>
    </source>
</evidence>
<feature type="region of interest" description="Disordered" evidence="1">
    <location>
        <begin position="1"/>
        <end position="35"/>
    </location>
</feature>
<dbReference type="WBParaSite" id="L893_g15233.t1">
    <property type="protein sequence ID" value="L893_g15233.t1"/>
    <property type="gene ID" value="L893_g15233"/>
</dbReference>
<feature type="compositionally biased region" description="Polar residues" evidence="1">
    <location>
        <begin position="11"/>
        <end position="20"/>
    </location>
</feature>
<evidence type="ECO:0000313" key="3">
    <source>
        <dbReference type="WBParaSite" id="L893_g15233.t1"/>
    </source>
</evidence>